<dbReference type="AlphaFoldDB" id="A0AAJ0MAN7"/>
<dbReference type="EMBL" id="JAUIQD010000006">
    <property type="protein sequence ID" value="KAK3346039.1"/>
    <property type="molecule type" value="Genomic_DNA"/>
</dbReference>
<evidence type="ECO:0008006" key="3">
    <source>
        <dbReference type="Google" id="ProtNLM"/>
    </source>
</evidence>
<protein>
    <recommendedName>
        <fullName evidence="3">Fungal N-terminal domain-containing protein</fullName>
    </recommendedName>
</protein>
<sequence>MIHWSRTTMAEALGLATAVLSLLAKAKEIYTFLQYVRGADKEFAKLRVEVKSIEVILAALDELVRALQDEGKRGDGPDEKWAATIQTLNANPDEGPVAELKSLLETIRSVVWKATVRRSTIGKA</sequence>
<gene>
    <name evidence="1" type="ORF">B0T25DRAFT_267428</name>
</gene>
<reference evidence="1" key="2">
    <citation type="submission" date="2023-06" db="EMBL/GenBank/DDBJ databases">
        <authorList>
            <consortium name="Lawrence Berkeley National Laboratory"/>
            <person name="Haridas S."/>
            <person name="Hensen N."/>
            <person name="Bonometti L."/>
            <person name="Westerberg I."/>
            <person name="Brannstrom I.O."/>
            <person name="Guillou S."/>
            <person name="Cros-Aarteil S."/>
            <person name="Calhoun S."/>
            <person name="Kuo A."/>
            <person name="Mondo S."/>
            <person name="Pangilinan J."/>
            <person name="Riley R."/>
            <person name="Labutti K."/>
            <person name="Andreopoulos B."/>
            <person name="Lipzen A."/>
            <person name="Chen C."/>
            <person name="Yanf M."/>
            <person name="Daum C."/>
            <person name="Ng V."/>
            <person name="Clum A."/>
            <person name="Steindorff A."/>
            <person name="Ohm R."/>
            <person name="Martin F."/>
            <person name="Silar P."/>
            <person name="Natvig D."/>
            <person name="Lalanne C."/>
            <person name="Gautier V."/>
            <person name="Ament-Velasquez S.L."/>
            <person name="Kruys A."/>
            <person name="Hutchinson M.I."/>
            <person name="Powell A.J."/>
            <person name="Barry K."/>
            <person name="Miller A.N."/>
            <person name="Grigoriev I.V."/>
            <person name="Debuchy R."/>
            <person name="Gladieux P."/>
            <person name="Thoren M.H."/>
            <person name="Johannesson H."/>
        </authorList>
    </citation>
    <scope>NUCLEOTIDE SEQUENCE</scope>
    <source>
        <strain evidence="1">CBS 955.72</strain>
    </source>
</reference>
<proteinExistence type="predicted"/>
<reference evidence="1" key="1">
    <citation type="journal article" date="2023" name="Mol. Phylogenet. Evol.">
        <title>Genome-scale phylogeny and comparative genomics of the fungal order Sordariales.</title>
        <authorList>
            <person name="Hensen N."/>
            <person name="Bonometti L."/>
            <person name="Westerberg I."/>
            <person name="Brannstrom I.O."/>
            <person name="Guillou S."/>
            <person name="Cros-Aarteil S."/>
            <person name="Calhoun S."/>
            <person name="Haridas S."/>
            <person name="Kuo A."/>
            <person name="Mondo S."/>
            <person name="Pangilinan J."/>
            <person name="Riley R."/>
            <person name="LaButti K."/>
            <person name="Andreopoulos B."/>
            <person name="Lipzen A."/>
            <person name="Chen C."/>
            <person name="Yan M."/>
            <person name="Daum C."/>
            <person name="Ng V."/>
            <person name="Clum A."/>
            <person name="Steindorff A."/>
            <person name="Ohm R.A."/>
            <person name="Martin F."/>
            <person name="Silar P."/>
            <person name="Natvig D.O."/>
            <person name="Lalanne C."/>
            <person name="Gautier V."/>
            <person name="Ament-Velasquez S.L."/>
            <person name="Kruys A."/>
            <person name="Hutchinson M.I."/>
            <person name="Powell A.J."/>
            <person name="Barry K."/>
            <person name="Miller A.N."/>
            <person name="Grigoriev I.V."/>
            <person name="Debuchy R."/>
            <person name="Gladieux P."/>
            <person name="Hiltunen Thoren M."/>
            <person name="Johannesson H."/>
        </authorList>
    </citation>
    <scope>NUCLEOTIDE SEQUENCE</scope>
    <source>
        <strain evidence="1">CBS 955.72</strain>
    </source>
</reference>
<dbReference type="InterPro" id="IPR038305">
    <property type="entry name" value="HeLo_sf"/>
</dbReference>
<keyword evidence="2" id="KW-1185">Reference proteome</keyword>
<evidence type="ECO:0000313" key="2">
    <source>
        <dbReference type="Proteomes" id="UP001275084"/>
    </source>
</evidence>
<evidence type="ECO:0000313" key="1">
    <source>
        <dbReference type="EMBL" id="KAK3346039.1"/>
    </source>
</evidence>
<name>A0AAJ0MAN7_9PEZI</name>
<comment type="caution">
    <text evidence="1">The sequence shown here is derived from an EMBL/GenBank/DDBJ whole genome shotgun (WGS) entry which is preliminary data.</text>
</comment>
<dbReference type="Proteomes" id="UP001275084">
    <property type="component" value="Unassembled WGS sequence"/>
</dbReference>
<dbReference type="Gene3D" id="1.20.120.1020">
    <property type="entry name" value="Prion-inhibition and propagation, HeLo domain"/>
    <property type="match status" value="1"/>
</dbReference>
<organism evidence="1 2">
    <name type="scientific">Lasiosphaeria hispida</name>
    <dbReference type="NCBI Taxonomy" id="260671"/>
    <lineage>
        <taxon>Eukaryota</taxon>
        <taxon>Fungi</taxon>
        <taxon>Dikarya</taxon>
        <taxon>Ascomycota</taxon>
        <taxon>Pezizomycotina</taxon>
        <taxon>Sordariomycetes</taxon>
        <taxon>Sordariomycetidae</taxon>
        <taxon>Sordariales</taxon>
        <taxon>Lasiosphaeriaceae</taxon>
        <taxon>Lasiosphaeria</taxon>
    </lineage>
</organism>
<accession>A0AAJ0MAN7</accession>